<feature type="compositionally biased region" description="Low complexity" evidence="1">
    <location>
        <begin position="256"/>
        <end position="283"/>
    </location>
</feature>
<feature type="compositionally biased region" description="Polar residues" evidence="1">
    <location>
        <begin position="631"/>
        <end position="645"/>
    </location>
</feature>
<feature type="region of interest" description="Disordered" evidence="1">
    <location>
        <begin position="393"/>
        <end position="415"/>
    </location>
</feature>
<dbReference type="GeneID" id="70190753"/>
<keyword evidence="3" id="KW-1185">Reference proteome</keyword>
<feature type="compositionally biased region" description="Low complexity" evidence="1">
    <location>
        <begin position="295"/>
        <end position="304"/>
    </location>
</feature>
<proteinExistence type="predicted"/>
<gene>
    <name evidence="2" type="ORF">B0I36DRAFT_387880</name>
</gene>
<comment type="caution">
    <text evidence="2">The sequence shown here is derived from an EMBL/GenBank/DDBJ whole genome shotgun (WGS) entry which is preliminary data.</text>
</comment>
<protein>
    <submittedName>
        <fullName evidence="2">Uncharacterized protein</fullName>
    </submittedName>
</protein>
<accession>A0A9P9BKD4</accession>
<feature type="compositionally biased region" description="Low complexity" evidence="1">
    <location>
        <begin position="121"/>
        <end position="134"/>
    </location>
</feature>
<feature type="compositionally biased region" description="Basic and acidic residues" evidence="1">
    <location>
        <begin position="404"/>
        <end position="415"/>
    </location>
</feature>
<dbReference type="RefSeq" id="XP_046007305.1">
    <property type="nucleotide sequence ID" value="XM_046161207.1"/>
</dbReference>
<reference evidence="2" key="1">
    <citation type="journal article" date="2021" name="Nat. Commun.">
        <title>Genetic determinants of endophytism in the Arabidopsis root mycobiome.</title>
        <authorList>
            <person name="Mesny F."/>
            <person name="Miyauchi S."/>
            <person name="Thiergart T."/>
            <person name="Pickel B."/>
            <person name="Atanasova L."/>
            <person name="Karlsson M."/>
            <person name="Huettel B."/>
            <person name="Barry K.W."/>
            <person name="Haridas S."/>
            <person name="Chen C."/>
            <person name="Bauer D."/>
            <person name="Andreopoulos W."/>
            <person name="Pangilinan J."/>
            <person name="LaButti K."/>
            <person name="Riley R."/>
            <person name="Lipzen A."/>
            <person name="Clum A."/>
            <person name="Drula E."/>
            <person name="Henrissat B."/>
            <person name="Kohler A."/>
            <person name="Grigoriev I.V."/>
            <person name="Martin F.M."/>
            <person name="Hacquard S."/>
        </authorList>
    </citation>
    <scope>NUCLEOTIDE SEQUENCE</scope>
    <source>
        <strain evidence="2">MPI-CAGE-CH-0230</strain>
    </source>
</reference>
<feature type="region of interest" description="Disordered" evidence="1">
    <location>
        <begin position="115"/>
        <end position="242"/>
    </location>
</feature>
<feature type="compositionally biased region" description="Acidic residues" evidence="1">
    <location>
        <begin position="488"/>
        <end position="499"/>
    </location>
</feature>
<feature type="region of interest" description="Disordered" evidence="1">
    <location>
        <begin position="256"/>
        <end position="327"/>
    </location>
</feature>
<feature type="region of interest" description="Disordered" evidence="1">
    <location>
        <begin position="488"/>
        <end position="533"/>
    </location>
</feature>
<dbReference type="EMBL" id="JAGTJQ010000010">
    <property type="protein sequence ID" value="KAH7021104.1"/>
    <property type="molecule type" value="Genomic_DNA"/>
</dbReference>
<organism evidence="2 3">
    <name type="scientific">Microdochium trichocladiopsis</name>
    <dbReference type="NCBI Taxonomy" id="1682393"/>
    <lineage>
        <taxon>Eukaryota</taxon>
        <taxon>Fungi</taxon>
        <taxon>Dikarya</taxon>
        <taxon>Ascomycota</taxon>
        <taxon>Pezizomycotina</taxon>
        <taxon>Sordariomycetes</taxon>
        <taxon>Xylariomycetidae</taxon>
        <taxon>Xylariales</taxon>
        <taxon>Microdochiaceae</taxon>
        <taxon>Microdochium</taxon>
    </lineage>
</organism>
<feature type="region of interest" description="Disordered" evidence="1">
    <location>
        <begin position="548"/>
        <end position="683"/>
    </location>
</feature>
<feature type="compositionally biased region" description="Low complexity" evidence="1">
    <location>
        <begin position="190"/>
        <end position="208"/>
    </location>
</feature>
<feature type="compositionally biased region" description="Acidic residues" evidence="1">
    <location>
        <begin position="613"/>
        <end position="630"/>
    </location>
</feature>
<feature type="compositionally biased region" description="Acidic residues" evidence="1">
    <location>
        <begin position="577"/>
        <end position="586"/>
    </location>
</feature>
<feature type="compositionally biased region" description="Basic residues" evidence="1">
    <location>
        <begin position="284"/>
        <end position="294"/>
    </location>
</feature>
<evidence type="ECO:0000313" key="3">
    <source>
        <dbReference type="Proteomes" id="UP000756346"/>
    </source>
</evidence>
<feature type="compositionally biased region" description="Acidic residues" evidence="1">
    <location>
        <begin position="657"/>
        <end position="677"/>
    </location>
</feature>
<sequence>MADNHHQNQTGWLPLPNMNGGILQNGANMQTGCYPSPFFAMPAATTGQVMPTTKVTNQTMAMPTLHNTATAAQPVYTPGPGQIHSPQPGSLVASPGYQTLPNTYIQGGMSLVRSVTPTSLNNDNSGSSSINTTSSGGGINSSDDSKKPFYLRPACHEPAPVLPPVASKAGAKRKRAPKNSNGNSRSPGKANRSCAGNNNNNIASTSASTSFHSGGDGTAAAPFTFPKEDADGSAPVSMPTQPALSGIQQNYHQYHIPQQQQQQPSIFTPTTATPQPTVTTATITRKKTTTRRPRPAATAAAEPPQGVPPEEPDSEEEARIAAKRAKKERKCYINTGISEADKARSLGHQLDNALGAVGDRYAWQKSQAQKDREEAEASQQQFVDSLIAAGIAREAEAEEEEEEAKEREEQEAEGREQLNLAGLSTAAMTGNYGGGGAHGDGTINPALLLLDQQQQQNTLDQLQPFPDPTEEAPWANTDFQMDTAWLDMDSEDDDHDDDSSLLRRVQPPPMRLRRYEEPSSNSDDDDPPFEIVDPSLGHVTIADLRSNRAGAPGGIVNARHPNNNETMLREQTPPMAPEEESLDEEIPALFESESEAQRESEEEQQQRWAGLEQEIEDLFDGDEEQEEQEADTNTTISSPLSPRTPSTEHLDGLFSCQEEEEEEKQQDQEQEEEEEDGTAQSWTVLQHQVAAAHSLDYQKSAPPVVQQFHIMGEEDSESEISEEE</sequence>
<dbReference type="AlphaFoldDB" id="A0A9P9BKD4"/>
<dbReference type="Proteomes" id="UP000756346">
    <property type="component" value="Unassembled WGS sequence"/>
</dbReference>
<evidence type="ECO:0000256" key="1">
    <source>
        <dbReference type="SAM" id="MobiDB-lite"/>
    </source>
</evidence>
<evidence type="ECO:0000313" key="2">
    <source>
        <dbReference type="EMBL" id="KAH7021104.1"/>
    </source>
</evidence>
<name>A0A9P9BKD4_9PEZI</name>